<proteinExistence type="predicted"/>
<feature type="transmembrane region" description="Helical" evidence="1">
    <location>
        <begin position="650"/>
        <end position="667"/>
    </location>
</feature>
<feature type="transmembrane region" description="Helical" evidence="1">
    <location>
        <begin position="188"/>
        <end position="206"/>
    </location>
</feature>
<keyword evidence="3" id="KW-1185">Reference proteome</keyword>
<dbReference type="EMBL" id="AODH01000003">
    <property type="protein sequence ID" value="EUJ42064.1"/>
    <property type="molecule type" value="Genomic_DNA"/>
</dbReference>
<name>W7CQY9_9LIST</name>
<feature type="transmembrane region" description="Helical" evidence="1">
    <location>
        <begin position="263"/>
        <end position="290"/>
    </location>
</feature>
<feature type="transmembrane region" description="Helical" evidence="1">
    <location>
        <begin position="311"/>
        <end position="333"/>
    </location>
</feature>
<dbReference type="Proteomes" id="UP000019243">
    <property type="component" value="Unassembled WGS sequence"/>
</dbReference>
<dbReference type="STRING" id="1265861.BCAMP_00865"/>
<dbReference type="RefSeq" id="WP_035312914.1">
    <property type="nucleotide sequence ID" value="NZ_AODH01000003.1"/>
</dbReference>
<gene>
    <name evidence="2" type="ORF">BCAMP_00865</name>
</gene>
<accession>W7CQY9</accession>
<protein>
    <submittedName>
        <fullName evidence="2">Bacteriocin-associated integral membrane protein</fullName>
    </submittedName>
</protein>
<sequence length="708" mass="80810">MKKIIFVVLCLQMTLLSVLFITVAKQQSRQQLLYDGVTIMSLNTTEVAGDVSSQIIAAANQTNITLAVYIHPDKQTQYILTNDVTLAQRLSIKIPEFTNTNAFISSQQTGEALQKGRFRLFDQSLLLKIYPIEGNQNYQPSGLYYLFTTDQSQINQFTALLTPLGISVNPGMIDTQAQLWMQQLLQHWDWLLLNLLVCLALVVIILHDGFVQQRTRYLLSLQGQSKWQIWLYSITRLRWPFVSAVLLTICLCLLWQWSQVGTAYSLTVIGLCLLAIALTGSVFMFLLSLISVLNQGVLADVSGKRPVKRLFALYLGLKLCFLALMAGLAHVYVLNQTVLTTALAETADWEKMRGIYTPVQSYVGQDKRKIEATNSSKLKKLYEEMRLQGGFLIVSRDYLPTDSRDEKTFLAEHNPRRINPDERKVILDLNYLTRHPVTSQAHSIADEVIWDENVRNVLVPQQYKYREAELNRLFLADFTFGRVDLMAYYEEFSGLPITAHNTADLAVNLIYVDDKQPYFSYGNDLPLWLPNAFAIVETGNTSPLDYSWYFSGNVYFEAHGDPYATLFPAIQRTNTEELIRSVSSVYHRKGFIIQLLNENQVKIGLFVALLIGSSFLLTYTLTALYFKRNQRRIMIAHCHGDSYGQIHRRFFTLLLSLNGVLLVVIALQADVNVLVSFCCYVLLEALLIYGLHRYYEKRQLAENFKRGS</sequence>
<dbReference type="InterPro" id="IPR006541">
    <property type="entry name" value="Bacteriocin_ass"/>
</dbReference>
<reference evidence="2 3" key="1">
    <citation type="submission" date="2012-12" db="EMBL/GenBank/DDBJ databases">
        <title>Novel taxa of Listeriaceae from agricultural environments in the United States.</title>
        <authorList>
            <person name="den Bakker H.C."/>
            <person name="Allred A."/>
            <person name="Warchocki S."/>
            <person name="Wright E.M."/>
            <person name="Burrell A."/>
            <person name="Nightingale K.K."/>
            <person name="Kephart D."/>
            <person name="Wiedmann M."/>
        </authorList>
    </citation>
    <scope>NUCLEOTIDE SEQUENCE [LARGE SCALE GENOMIC DNA]</scope>
    <source>
        <strain evidence="2 3">FSL F6-1037</strain>
    </source>
</reference>
<comment type="caution">
    <text evidence="2">The sequence shown here is derived from an EMBL/GenBank/DDBJ whole genome shotgun (WGS) entry which is preliminary data.</text>
</comment>
<keyword evidence="1" id="KW-0812">Transmembrane</keyword>
<feature type="transmembrane region" description="Helical" evidence="1">
    <location>
        <begin position="237"/>
        <end position="257"/>
    </location>
</feature>
<dbReference type="AlphaFoldDB" id="W7CQY9"/>
<feature type="transmembrane region" description="Helical" evidence="1">
    <location>
        <begin position="603"/>
        <end position="626"/>
    </location>
</feature>
<dbReference type="Pfam" id="PF07242">
    <property type="entry name" value="DUF1430"/>
    <property type="match status" value="1"/>
</dbReference>
<feature type="transmembrane region" description="Helical" evidence="1">
    <location>
        <begin position="673"/>
        <end position="691"/>
    </location>
</feature>
<evidence type="ECO:0000313" key="3">
    <source>
        <dbReference type="Proteomes" id="UP000019243"/>
    </source>
</evidence>
<evidence type="ECO:0000256" key="1">
    <source>
        <dbReference type="SAM" id="Phobius"/>
    </source>
</evidence>
<organism evidence="2 3">
    <name type="scientific">Brochothrix campestris FSL F6-1037</name>
    <dbReference type="NCBI Taxonomy" id="1265861"/>
    <lineage>
        <taxon>Bacteria</taxon>
        <taxon>Bacillati</taxon>
        <taxon>Bacillota</taxon>
        <taxon>Bacilli</taxon>
        <taxon>Bacillales</taxon>
        <taxon>Listeriaceae</taxon>
        <taxon>Brochothrix</taxon>
    </lineage>
</organism>
<evidence type="ECO:0000313" key="2">
    <source>
        <dbReference type="EMBL" id="EUJ42064.1"/>
    </source>
</evidence>
<keyword evidence="1" id="KW-1133">Transmembrane helix</keyword>
<keyword evidence="1" id="KW-0472">Membrane</keyword>